<dbReference type="Proteomes" id="UP000182235">
    <property type="component" value="Unassembled WGS sequence"/>
</dbReference>
<dbReference type="SUPFAM" id="SSF52266">
    <property type="entry name" value="SGNH hydrolase"/>
    <property type="match status" value="1"/>
</dbReference>
<keyword evidence="4" id="KW-1185">Reference proteome</keyword>
<dbReference type="Pfam" id="PF13472">
    <property type="entry name" value="Lipase_GDSL_2"/>
    <property type="match status" value="1"/>
</dbReference>
<dbReference type="PANTHER" id="PTHR37981">
    <property type="entry name" value="LIPASE 2"/>
    <property type="match status" value="1"/>
</dbReference>
<name>A0A1J9PLS6_9EURO</name>
<dbReference type="InterPro" id="IPR037460">
    <property type="entry name" value="SEST-like"/>
</dbReference>
<dbReference type="EMBL" id="LGRN01000069">
    <property type="protein sequence ID" value="OJD17385.1"/>
    <property type="molecule type" value="Genomic_DNA"/>
</dbReference>
<accession>A0A1J9PLS6</accession>
<dbReference type="PANTHER" id="PTHR37981:SF1">
    <property type="entry name" value="SGNH HYDROLASE-TYPE ESTERASE DOMAIN-CONTAINING PROTEIN"/>
    <property type="match status" value="1"/>
</dbReference>
<gene>
    <name evidence="3" type="ORF">AJ78_02515</name>
</gene>
<dbReference type="InterPro" id="IPR036514">
    <property type="entry name" value="SGNH_hydro_sf"/>
</dbReference>
<dbReference type="Gene3D" id="3.40.50.1110">
    <property type="entry name" value="SGNH hydrolase"/>
    <property type="match status" value="1"/>
</dbReference>
<dbReference type="GO" id="GO:0006629">
    <property type="term" value="P:lipid metabolic process"/>
    <property type="evidence" value="ECO:0007669"/>
    <property type="project" value="TreeGrafter"/>
</dbReference>
<evidence type="ECO:0000313" key="4">
    <source>
        <dbReference type="Proteomes" id="UP000182235"/>
    </source>
</evidence>
<dbReference type="VEuPathDB" id="FungiDB:AJ78_02515"/>
<evidence type="ECO:0000256" key="1">
    <source>
        <dbReference type="SAM" id="SignalP"/>
    </source>
</evidence>
<protein>
    <recommendedName>
        <fullName evidence="2">SGNH hydrolase-type esterase domain-containing protein</fullName>
    </recommendedName>
</protein>
<comment type="caution">
    <text evidence="3">The sequence shown here is derived from an EMBL/GenBank/DDBJ whole genome shotgun (WGS) entry which is preliminary data.</text>
</comment>
<feature type="domain" description="SGNH hydrolase-type esterase" evidence="2">
    <location>
        <begin position="48"/>
        <end position="267"/>
    </location>
</feature>
<dbReference type="STRING" id="1447872.A0A1J9PLS6"/>
<evidence type="ECO:0000259" key="2">
    <source>
        <dbReference type="Pfam" id="PF13472"/>
    </source>
</evidence>
<dbReference type="GO" id="GO:0016788">
    <property type="term" value="F:hydrolase activity, acting on ester bonds"/>
    <property type="evidence" value="ECO:0007669"/>
    <property type="project" value="InterPro"/>
</dbReference>
<keyword evidence="1" id="KW-0732">Signal</keyword>
<sequence>MPFSTSIKFCFVYLSLVFQLSSYFAGALPSPYVDENQANLTAVINYAALGDSYASGIDAGKELHRTCWRFKDSYPLQLIRTGMLGQNHGFQFLACSGAVMGIPGTSFSNKKSIGKQIKALKPTDLVTLSIGGNDAGFFDILNACVYRFYGIRSGNCNEQLQKSMKIISSDKFADAYHKTLTGILAKGTGPHFRLLALGYSPFFDESFTDDCNSKSFGYWKMWRPKLTVKLRRQLNEVSLHLNSRILEIIEDRGDDRIVWVDWASKFRDHLFCQPGKERPSDGENTWFFDVDFRSTNLTIDDVDVDTCAQQQQSPDWGDWGHRAACGIATVHVQYSEYPYILRRATDDNEEDDGFSANQYPNQPGLARVFHPKPQGHKAIAMAIQSHWDGMHSRV</sequence>
<organism evidence="3 4">
    <name type="scientific">Emergomyces pasteurianus Ep9510</name>
    <dbReference type="NCBI Taxonomy" id="1447872"/>
    <lineage>
        <taxon>Eukaryota</taxon>
        <taxon>Fungi</taxon>
        <taxon>Dikarya</taxon>
        <taxon>Ascomycota</taxon>
        <taxon>Pezizomycotina</taxon>
        <taxon>Eurotiomycetes</taxon>
        <taxon>Eurotiomycetidae</taxon>
        <taxon>Onygenales</taxon>
        <taxon>Ajellomycetaceae</taxon>
        <taxon>Emergomyces</taxon>
    </lineage>
</organism>
<reference evidence="3 4" key="1">
    <citation type="submission" date="2015-07" db="EMBL/GenBank/DDBJ databases">
        <title>Emmonsia species relationships and genome sequence.</title>
        <authorList>
            <consortium name="The Broad Institute Genomics Platform"/>
            <person name="Cuomo C.A."/>
            <person name="Munoz J.F."/>
            <person name="Imamovic A."/>
            <person name="Priest M.E."/>
            <person name="Young S."/>
            <person name="Clay O.K."/>
            <person name="McEwen J.G."/>
        </authorList>
    </citation>
    <scope>NUCLEOTIDE SEQUENCE [LARGE SCALE GENOMIC DNA]</scope>
    <source>
        <strain evidence="3 4">UAMH 9510</strain>
    </source>
</reference>
<dbReference type="InterPro" id="IPR013830">
    <property type="entry name" value="SGNH_hydro"/>
</dbReference>
<dbReference type="CDD" id="cd01823">
    <property type="entry name" value="SEST_like"/>
    <property type="match status" value="1"/>
</dbReference>
<dbReference type="OrthoDB" id="1896086at2759"/>
<proteinExistence type="predicted"/>
<dbReference type="AlphaFoldDB" id="A0A1J9PLS6"/>
<feature type="chain" id="PRO_5012701546" description="SGNH hydrolase-type esterase domain-containing protein" evidence="1">
    <location>
        <begin position="28"/>
        <end position="394"/>
    </location>
</feature>
<evidence type="ECO:0000313" key="3">
    <source>
        <dbReference type="EMBL" id="OJD17385.1"/>
    </source>
</evidence>
<feature type="signal peptide" evidence="1">
    <location>
        <begin position="1"/>
        <end position="27"/>
    </location>
</feature>